<dbReference type="Proteomes" id="UP001566132">
    <property type="component" value="Unassembled WGS sequence"/>
</dbReference>
<keyword evidence="2" id="KW-0732">Signal</keyword>
<keyword evidence="4" id="KW-1185">Reference proteome</keyword>
<proteinExistence type="predicted"/>
<gene>
    <name evidence="3" type="ORF">ABEB36_009034</name>
</gene>
<feature type="signal peptide" evidence="2">
    <location>
        <begin position="1"/>
        <end position="22"/>
    </location>
</feature>
<evidence type="ECO:0000256" key="1">
    <source>
        <dbReference type="SAM" id="MobiDB-lite"/>
    </source>
</evidence>
<feature type="compositionally biased region" description="Low complexity" evidence="1">
    <location>
        <begin position="311"/>
        <end position="339"/>
    </location>
</feature>
<comment type="caution">
    <text evidence="3">The sequence shown here is derived from an EMBL/GenBank/DDBJ whole genome shotgun (WGS) entry which is preliminary data.</text>
</comment>
<protein>
    <submittedName>
        <fullName evidence="3">Uncharacterized protein</fullName>
    </submittedName>
</protein>
<evidence type="ECO:0000256" key="2">
    <source>
        <dbReference type="SAM" id="SignalP"/>
    </source>
</evidence>
<organism evidence="3 4">
    <name type="scientific">Hypothenemus hampei</name>
    <name type="common">Coffee berry borer</name>
    <dbReference type="NCBI Taxonomy" id="57062"/>
    <lineage>
        <taxon>Eukaryota</taxon>
        <taxon>Metazoa</taxon>
        <taxon>Ecdysozoa</taxon>
        <taxon>Arthropoda</taxon>
        <taxon>Hexapoda</taxon>
        <taxon>Insecta</taxon>
        <taxon>Pterygota</taxon>
        <taxon>Neoptera</taxon>
        <taxon>Endopterygota</taxon>
        <taxon>Coleoptera</taxon>
        <taxon>Polyphaga</taxon>
        <taxon>Cucujiformia</taxon>
        <taxon>Curculionidae</taxon>
        <taxon>Scolytinae</taxon>
        <taxon>Hypothenemus</taxon>
    </lineage>
</organism>
<evidence type="ECO:0000313" key="4">
    <source>
        <dbReference type="Proteomes" id="UP001566132"/>
    </source>
</evidence>
<evidence type="ECO:0000313" key="3">
    <source>
        <dbReference type="EMBL" id="KAL1498197.1"/>
    </source>
</evidence>
<sequence length="518" mass="59652">MKNVYVIVFVLIGLLGGQSSSAKSKKKSTKTTTQAPEATSPQQPAIIAIEIVDPNENSTTKQSKRTIETALGYGYNSYDKPRYEVYKYSQHDIPPYKGDTLKLYSETNHNSVNSPITIQKSVEYTLPTITEPVLKPGTTLYSSVNTKGETSDLTSSLSKVSGLENNNNPVPVVVLRIYPDQLKDSTIQANLPNNHPFAKVINSINLQTLLLPYIKAAQGPVTSQAYSTPVNNYYYNQQQGYRQEYYQNQRPESNYAYNRVQVQSAPVKYQFRYNTPAVPARKAHPQFYYVQPTETVPSSTPQYYPQQDYHPQQVYQQQQQQEQDYQSQQEYYPEQYSSPNLPTNENYPSDKHTKVIFRGQTGNIRNSEQDFQIKKEVKTIKIEVPQDVVNVEVKETERPYYNYPEYDNQQGTNYPEYDNQQGNYYDENQDSVRQQALYGQGDTDRPADEMFNYQNIDYEQMAKYFTRKGAMPSYFFQNPEQETDNSKVKLTNLYEDASFSTVTTQSSQEKRKRSKKGS</sequence>
<name>A0ABD1ENV8_HYPHA</name>
<accession>A0ABD1ENV8</accession>
<feature type="region of interest" description="Disordered" evidence="1">
    <location>
        <begin position="311"/>
        <end position="348"/>
    </location>
</feature>
<feature type="compositionally biased region" description="Polar residues" evidence="1">
    <location>
        <begin position="34"/>
        <end position="43"/>
    </location>
</feature>
<dbReference type="AlphaFoldDB" id="A0ABD1ENV8"/>
<reference evidence="3 4" key="1">
    <citation type="submission" date="2024-05" db="EMBL/GenBank/DDBJ databases">
        <title>Genetic variation in Jamaican populations of the coffee berry borer (Hypothenemus hampei).</title>
        <authorList>
            <person name="Errbii M."/>
            <person name="Myrie A."/>
        </authorList>
    </citation>
    <scope>NUCLEOTIDE SEQUENCE [LARGE SCALE GENOMIC DNA]</scope>
    <source>
        <strain evidence="3">JA-Hopewell-2020-01-JO</strain>
        <tissue evidence="3">Whole body</tissue>
    </source>
</reference>
<feature type="chain" id="PRO_5044835766" evidence="2">
    <location>
        <begin position="23"/>
        <end position="518"/>
    </location>
</feature>
<feature type="region of interest" description="Disordered" evidence="1">
    <location>
        <begin position="19"/>
        <end position="43"/>
    </location>
</feature>
<dbReference type="EMBL" id="JBDJPC010000006">
    <property type="protein sequence ID" value="KAL1498197.1"/>
    <property type="molecule type" value="Genomic_DNA"/>
</dbReference>